<dbReference type="EMBL" id="VLKU01000006">
    <property type="protein sequence ID" value="TWI33875.1"/>
    <property type="molecule type" value="Genomic_DNA"/>
</dbReference>
<proteinExistence type="predicted"/>
<organism evidence="2 3">
    <name type="scientific">Paracoccus sulfuroxidans</name>
    <dbReference type="NCBI Taxonomy" id="384678"/>
    <lineage>
        <taxon>Bacteria</taxon>
        <taxon>Pseudomonadati</taxon>
        <taxon>Pseudomonadota</taxon>
        <taxon>Alphaproteobacteria</taxon>
        <taxon>Rhodobacterales</taxon>
        <taxon>Paracoccaceae</taxon>
        <taxon>Paracoccus</taxon>
    </lineage>
</organism>
<evidence type="ECO:0000256" key="1">
    <source>
        <dbReference type="SAM" id="MobiDB-lite"/>
    </source>
</evidence>
<accession>A0A562NNV6</accession>
<reference evidence="2 3" key="1">
    <citation type="journal article" date="2015" name="Stand. Genomic Sci.">
        <title>Genomic Encyclopedia of Bacterial and Archaeal Type Strains, Phase III: the genomes of soil and plant-associated and newly described type strains.</title>
        <authorList>
            <person name="Whitman W.B."/>
            <person name="Woyke T."/>
            <person name="Klenk H.P."/>
            <person name="Zhou Y."/>
            <person name="Lilburn T.G."/>
            <person name="Beck B.J."/>
            <person name="De Vos P."/>
            <person name="Vandamme P."/>
            <person name="Eisen J.A."/>
            <person name="Garrity G."/>
            <person name="Hugenholtz P."/>
            <person name="Kyrpides N.C."/>
        </authorList>
    </citation>
    <scope>NUCLEOTIDE SEQUENCE [LARGE SCALE GENOMIC DNA]</scope>
    <source>
        <strain evidence="2 3">CGMCC 1.5364</strain>
    </source>
</reference>
<gene>
    <name evidence="2" type="ORF">IQ24_02242</name>
</gene>
<comment type="caution">
    <text evidence="2">The sequence shown here is derived from an EMBL/GenBank/DDBJ whole genome shotgun (WGS) entry which is preliminary data.</text>
</comment>
<dbReference type="RefSeq" id="WP_145398041.1">
    <property type="nucleotide sequence ID" value="NZ_VLKU01000006.1"/>
</dbReference>
<protein>
    <submittedName>
        <fullName evidence="2">Uncharacterized protein</fullName>
    </submittedName>
</protein>
<sequence length="614" mass="64797">MSNYTPTASDYKFLLENHPEVFADRGAARTVVGQLSTSKDGQTDARLTALANNYKMGGNPPMTRSPIPPAADADGDGNFDPAFAAACVDCKPNQPCCLTGGVIKDFEDPTRKIEWPVKGDKPKTRLLIIAKDVRGPRLCGKIRIEGTGRDCKVGHPRRSLFRVESPVMTPAYAPRSGLDTDVGFDQSINSALALKEFVPEKALLFLMIADTVVSAVNIASGAVGATFTPVQCVNDPSMSQGMQVVPVPYFELAGDASVAVGVHFLTSGIGGNASIEGNLTGKYGALDITGAASASAKPSSGRGRPSGTTAPGLAGTIASIIGNFSESVSQTSPSPDRIVDRTTVGSGVRFDMTLKLAATGVKLEAKKATPDLEAKVGSLETTLTMKASGILDIVDLAAQIMLSPAGARLVQEARSAMANKSNAVRGEVRAEIVISAEGELKHKLESGITVLLPADSSIRSDPQAMTSEFGGKLTVRGTAQILIHVEGEVWIASAEAGAAGTVHTGWIWEMKVGEGKKRQKRYYFEGIKARATGYMRIGAKSSHRRGAPAQDREDRSSSRGVTATQQGPDYSAGDKNWRDPNASRSELDNEGAVYVLVAPTVERVTDTAPPWSDY</sequence>
<feature type="compositionally biased region" description="Polar residues" evidence="1">
    <location>
        <begin position="558"/>
        <end position="568"/>
    </location>
</feature>
<dbReference type="Proteomes" id="UP000316225">
    <property type="component" value="Unassembled WGS sequence"/>
</dbReference>
<dbReference type="OrthoDB" id="7751948at2"/>
<keyword evidence="3" id="KW-1185">Reference proteome</keyword>
<feature type="region of interest" description="Disordered" evidence="1">
    <location>
        <begin position="538"/>
        <end position="589"/>
    </location>
</feature>
<evidence type="ECO:0000313" key="2">
    <source>
        <dbReference type="EMBL" id="TWI33875.1"/>
    </source>
</evidence>
<name>A0A562NNV6_9RHOB</name>
<dbReference type="AlphaFoldDB" id="A0A562NNV6"/>
<evidence type="ECO:0000313" key="3">
    <source>
        <dbReference type="Proteomes" id="UP000316225"/>
    </source>
</evidence>